<feature type="chain" id="PRO_5003230425" description="peptidylprolyl isomerase" evidence="6">
    <location>
        <begin position="22"/>
        <end position="187"/>
    </location>
</feature>
<dbReference type="eggNOG" id="COG0760">
    <property type="taxonomic scope" value="Bacteria"/>
</dbReference>
<gene>
    <name evidence="7" type="ordered locus">Theam_0916</name>
</gene>
<feature type="signal peptide" evidence="6">
    <location>
        <begin position="1"/>
        <end position="21"/>
    </location>
</feature>
<dbReference type="Gene3D" id="1.10.8.1040">
    <property type="match status" value="1"/>
</dbReference>
<reference evidence="7" key="1">
    <citation type="submission" date="2011-01" db="EMBL/GenBank/DDBJ databases">
        <title>Complete sequence of chromosome of Thermovibrio ammonificans HB-1.</title>
        <authorList>
            <consortium name="US DOE Joint Genome Institute"/>
            <person name="Lucas S."/>
            <person name="Copeland A."/>
            <person name="Lapidus A."/>
            <person name="Cheng J.-F."/>
            <person name="Goodwin L."/>
            <person name="Pitluck S."/>
            <person name="Davenport K."/>
            <person name="Detter J.C."/>
            <person name="Han C."/>
            <person name="Tapia R."/>
            <person name="Land M."/>
            <person name="Hauser L."/>
            <person name="Kyrpides N."/>
            <person name="Ivanova N."/>
            <person name="Ovchinnikova G."/>
            <person name="Vetriani C."/>
            <person name="Woyke T."/>
        </authorList>
    </citation>
    <scope>NUCLEOTIDE SEQUENCE [LARGE SCALE GENOMIC DNA]</scope>
    <source>
        <strain evidence="7">HB-1</strain>
    </source>
</reference>
<proteinExistence type="predicted"/>
<organism evidence="7 8">
    <name type="scientific">Thermovibrio ammonificans (strain DSM 15698 / JCM 12110 / HB-1)</name>
    <dbReference type="NCBI Taxonomy" id="648996"/>
    <lineage>
        <taxon>Bacteria</taxon>
        <taxon>Pseudomonadati</taxon>
        <taxon>Aquificota</taxon>
        <taxon>Aquificia</taxon>
        <taxon>Desulfurobacteriales</taxon>
        <taxon>Desulfurobacteriaceae</taxon>
        <taxon>Thermovibrio</taxon>
    </lineage>
</organism>
<evidence type="ECO:0000256" key="2">
    <source>
        <dbReference type="ARBA" id="ARBA00013194"/>
    </source>
</evidence>
<sequence length="187" mass="21198">MKKLTVALLTLVVATSSAASAKVLAEVNGKKITDKDLNAAIDSLPPQYHTLKNNPTFRKRMLENLVKEELLYQEALKEGLENDPAFKRRLEQIKKRLLVQYLLSKHVKPPKVEVTKKEAKAFYEKNKKMFTDATGKQVPFSAVEPFIMENLKRQKEQEALNRAVENYVKNLEAHAKVKIYGSSGSAK</sequence>
<dbReference type="PANTHER" id="PTHR47245:SF1">
    <property type="entry name" value="FOLDASE PROTEIN PRSA"/>
    <property type="match status" value="1"/>
</dbReference>
<dbReference type="EMBL" id="CP002444">
    <property type="protein sequence ID" value="ADU96883.1"/>
    <property type="molecule type" value="Genomic_DNA"/>
</dbReference>
<dbReference type="OrthoDB" id="14196at2"/>
<protein>
    <recommendedName>
        <fullName evidence="2">peptidylprolyl isomerase</fullName>
        <ecNumber evidence="2">5.2.1.8</ecNumber>
    </recommendedName>
</protein>
<dbReference type="SUPFAM" id="SSF109998">
    <property type="entry name" value="Triger factor/SurA peptide-binding domain-like"/>
    <property type="match status" value="1"/>
</dbReference>
<comment type="catalytic activity">
    <reaction evidence="1">
        <text>[protein]-peptidylproline (omega=180) = [protein]-peptidylproline (omega=0)</text>
        <dbReference type="Rhea" id="RHEA:16237"/>
        <dbReference type="Rhea" id="RHEA-COMP:10747"/>
        <dbReference type="Rhea" id="RHEA-COMP:10748"/>
        <dbReference type="ChEBI" id="CHEBI:83833"/>
        <dbReference type="ChEBI" id="CHEBI:83834"/>
        <dbReference type="EC" id="5.2.1.8"/>
    </reaction>
</comment>
<keyword evidence="8" id="KW-1185">Reference proteome</keyword>
<dbReference type="EC" id="5.2.1.8" evidence="2"/>
<dbReference type="HOGENOM" id="CLU_127006_0_0_0"/>
<keyword evidence="5" id="KW-0413">Isomerase</keyword>
<evidence type="ECO:0000256" key="6">
    <source>
        <dbReference type="SAM" id="SignalP"/>
    </source>
</evidence>
<dbReference type="GO" id="GO:0003755">
    <property type="term" value="F:peptidyl-prolyl cis-trans isomerase activity"/>
    <property type="evidence" value="ECO:0007669"/>
    <property type="project" value="UniProtKB-KW"/>
</dbReference>
<evidence type="ECO:0000256" key="4">
    <source>
        <dbReference type="ARBA" id="ARBA00023110"/>
    </source>
</evidence>
<dbReference type="STRING" id="648996.Theam_0916"/>
<dbReference type="InterPro" id="IPR050245">
    <property type="entry name" value="PrsA_foldase"/>
</dbReference>
<dbReference type="RefSeq" id="WP_013537669.1">
    <property type="nucleotide sequence ID" value="NC_014926.1"/>
</dbReference>
<dbReference type="Gene3D" id="6.10.140.970">
    <property type="match status" value="1"/>
</dbReference>
<evidence type="ECO:0000313" key="8">
    <source>
        <dbReference type="Proteomes" id="UP000006362"/>
    </source>
</evidence>
<dbReference type="InterPro" id="IPR027304">
    <property type="entry name" value="Trigger_fact/SurA_dom_sf"/>
</dbReference>
<dbReference type="KEGG" id="tam:Theam_0916"/>
<dbReference type="Proteomes" id="UP000006362">
    <property type="component" value="Chromosome"/>
</dbReference>
<evidence type="ECO:0000313" key="7">
    <source>
        <dbReference type="EMBL" id="ADU96883.1"/>
    </source>
</evidence>
<keyword evidence="4" id="KW-0697">Rotamase</keyword>
<accession>E8T1Y8</accession>
<dbReference type="PANTHER" id="PTHR47245">
    <property type="entry name" value="PEPTIDYLPROLYL ISOMERASE"/>
    <property type="match status" value="1"/>
</dbReference>
<name>E8T1Y8_THEA1</name>
<evidence type="ECO:0000256" key="1">
    <source>
        <dbReference type="ARBA" id="ARBA00000971"/>
    </source>
</evidence>
<evidence type="ECO:0000256" key="5">
    <source>
        <dbReference type="ARBA" id="ARBA00023235"/>
    </source>
</evidence>
<keyword evidence="3 6" id="KW-0732">Signal</keyword>
<evidence type="ECO:0000256" key="3">
    <source>
        <dbReference type="ARBA" id="ARBA00022729"/>
    </source>
</evidence>
<dbReference type="Pfam" id="PF13623">
    <property type="entry name" value="SurA_N_2"/>
    <property type="match status" value="1"/>
</dbReference>
<dbReference type="AlphaFoldDB" id="E8T1Y8"/>